<organism evidence="1 2">
    <name type="scientific">Vibrio cholerae</name>
    <dbReference type="NCBI Taxonomy" id="666"/>
    <lineage>
        <taxon>Bacteria</taxon>
        <taxon>Pseudomonadati</taxon>
        <taxon>Pseudomonadota</taxon>
        <taxon>Gammaproteobacteria</taxon>
        <taxon>Vibrionales</taxon>
        <taxon>Vibrionaceae</taxon>
        <taxon>Vibrio</taxon>
    </lineage>
</organism>
<accession>A0A5Q6PF29</accession>
<dbReference type="EMBL" id="VUAA01000022">
    <property type="protein sequence ID" value="KAA1253391.1"/>
    <property type="molecule type" value="Genomic_DNA"/>
</dbReference>
<gene>
    <name evidence="1" type="ORF">F0M16_17820</name>
</gene>
<name>A0A5Q6PF29_VIBCL</name>
<reference evidence="1 2" key="1">
    <citation type="submission" date="2019-09" db="EMBL/GenBank/DDBJ databases">
        <authorList>
            <person name="Kritzky A."/>
            <person name="Schelkanova E.Y."/>
            <person name="Alkhova Z.V."/>
            <person name="Smirnova N.I."/>
        </authorList>
    </citation>
    <scope>NUCLEOTIDE SEQUENCE [LARGE SCALE GENOMIC DNA]</scope>
    <source>
        <strain evidence="1 2">M1526</strain>
    </source>
</reference>
<sequence length="167" mass="18659">MIIKINSGINLNEIAGYTASLAIEKAQKNSVPDLKVSDIESARRMGINQGFWEFTIKLLNESLHLATELVKDFKPSPMFLHEFDRESLLEYFGTEKSMAEWLSQSDGESDKIESLCQCDYDSGVKAKADGKIENSVFLTGRNIGIELAYKAVRKNNLSLAECIMGEL</sequence>
<proteinExistence type="predicted"/>
<dbReference type="AlphaFoldDB" id="A0A5Q6PF29"/>
<dbReference type="Proteomes" id="UP000323225">
    <property type="component" value="Unassembled WGS sequence"/>
</dbReference>
<evidence type="ECO:0000313" key="1">
    <source>
        <dbReference type="EMBL" id="KAA1253391.1"/>
    </source>
</evidence>
<evidence type="ECO:0000313" key="2">
    <source>
        <dbReference type="Proteomes" id="UP000323225"/>
    </source>
</evidence>
<comment type="caution">
    <text evidence="1">The sequence shown here is derived from an EMBL/GenBank/DDBJ whole genome shotgun (WGS) entry which is preliminary data.</text>
</comment>
<protein>
    <submittedName>
        <fullName evidence="1">Uncharacterized protein</fullName>
    </submittedName>
</protein>